<dbReference type="Pfam" id="PF04717">
    <property type="entry name" value="Phage_base_V"/>
    <property type="match status" value="1"/>
</dbReference>
<name>A0A430HF75_9BURK</name>
<protein>
    <submittedName>
        <fullName evidence="2">Phage baseplate assembly protein V</fullName>
    </submittedName>
</protein>
<dbReference type="NCBIfam" id="TIGR01644">
    <property type="entry name" value="phage_P2_V"/>
    <property type="match status" value="1"/>
</dbReference>
<dbReference type="InterPro" id="IPR037026">
    <property type="entry name" value="Vgr_OB-fold_dom_sf"/>
</dbReference>
<evidence type="ECO:0000313" key="2">
    <source>
        <dbReference type="EMBL" id="RSZ56147.1"/>
    </source>
</evidence>
<gene>
    <name evidence="2" type="ORF">EJB06_26275</name>
</gene>
<dbReference type="AlphaFoldDB" id="A0A430HF75"/>
<organism evidence="2 3">
    <name type="scientific">Massilia atriviolacea</name>
    <dbReference type="NCBI Taxonomy" id="2495579"/>
    <lineage>
        <taxon>Bacteria</taxon>
        <taxon>Pseudomonadati</taxon>
        <taxon>Pseudomonadota</taxon>
        <taxon>Betaproteobacteria</taxon>
        <taxon>Burkholderiales</taxon>
        <taxon>Oxalobacteraceae</taxon>
        <taxon>Telluria group</taxon>
        <taxon>Massilia</taxon>
    </lineage>
</organism>
<reference evidence="2 3" key="1">
    <citation type="submission" date="2018-12" db="EMBL/GenBank/DDBJ databases">
        <authorList>
            <person name="Yang E."/>
        </authorList>
    </citation>
    <scope>NUCLEOTIDE SEQUENCE [LARGE SCALE GENOMIC DNA]</scope>
    <source>
        <strain evidence="2 3">SOD</strain>
    </source>
</reference>
<dbReference type="EMBL" id="RXLQ01000018">
    <property type="protein sequence ID" value="RSZ56147.1"/>
    <property type="molecule type" value="Genomic_DNA"/>
</dbReference>
<dbReference type="RefSeq" id="WP_126076992.1">
    <property type="nucleotide sequence ID" value="NZ_CP051166.1"/>
</dbReference>
<dbReference type="OrthoDB" id="4931325at2"/>
<feature type="domain" description="Gp5/Type VI secretion system Vgr protein OB-fold" evidence="1">
    <location>
        <begin position="15"/>
        <end position="77"/>
    </location>
</feature>
<accession>A0A430HF75</accession>
<dbReference type="InterPro" id="IPR006531">
    <property type="entry name" value="Gp5/Vgr_OB"/>
</dbReference>
<evidence type="ECO:0000313" key="3">
    <source>
        <dbReference type="Proteomes" id="UP000278085"/>
    </source>
</evidence>
<dbReference type="Gene3D" id="6.20.150.10">
    <property type="match status" value="1"/>
</dbReference>
<evidence type="ECO:0000259" key="1">
    <source>
        <dbReference type="Pfam" id="PF04717"/>
    </source>
</evidence>
<keyword evidence="3" id="KW-1185">Reference proteome</keyword>
<sequence length="224" mass="23700">MSAEIERLMSNMIRVGVVAQLDEANARVKMRVNGLVTDWMPFHTGRAGATRTWSAPRIGEQLVVFAPYGDTGQAFAGQAVYQDAHPAPAASMHQEHVVFPDGSTGDYNSASNTLTITVNGGGNVIVNCKHTTINTDDDITVNTKVATVNASIGTTLNTPVTTLTGDLRVVGSIDFGRGLTGRDGARISGDIVSIDADVIAMSSISLALHKHREQGDLQLTTKPV</sequence>
<dbReference type="Proteomes" id="UP000278085">
    <property type="component" value="Unassembled WGS sequence"/>
</dbReference>
<dbReference type="InterPro" id="IPR013046">
    <property type="entry name" value="GpV/Gp45"/>
</dbReference>
<dbReference type="Gene3D" id="2.40.50.230">
    <property type="entry name" value="Gp5 N-terminal domain"/>
    <property type="match status" value="1"/>
</dbReference>
<proteinExistence type="predicted"/>
<comment type="caution">
    <text evidence="2">The sequence shown here is derived from an EMBL/GenBank/DDBJ whole genome shotgun (WGS) entry which is preliminary data.</text>
</comment>